<keyword evidence="2" id="KW-1185">Reference proteome</keyword>
<protein>
    <submittedName>
        <fullName evidence="1">Uncharacterized protein</fullName>
    </submittedName>
</protein>
<dbReference type="EMBL" id="JACDXX010000020">
    <property type="protein sequence ID" value="MCB5411811.1"/>
    <property type="molecule type" value="Genomic_DNA"/>
</dbReference>
<dbReference type="RefSeq" id="WP_226937262.1">
    <property type="nucleotide sequence ID" value="NZ_JACDXX010000020.1"/>
</dbReference>
<reference evidence="1 2" key="1">
    <citation type="submission" date="2020-07" db="EMBL/GenBank/DDBJ databases">
        <title>Pseudogemmobacter sp. nov., isolated from poultry manure in Taiwan.</title>
        <authorList>
            <person name="Lin S.-Y."/>
            <person name="Tang Y.-S."/>
            <person name="Young C.-C."/>
        </authorList>
    </citation>
    <scope>NUCLEOTIDE SEQUENCE [LARGE SCALE GENOMIC DNA]</scope>
    <source>
        <strain evidence="1 2">CC-YST710</strain>
    </source>
</reference>
<evidence type="ECO:0000313" key="2">
    <source>
        <dbReference type="Proteomes" id="UP001198571"/>
    </source>
</evidence>
<dbReference type="Proteomes" id="UP001198571">
    <property type="component" value="Unassembled WGS sequence"/>
</dbReference>
<organism evidence="1 2">
    <name type="scientific">Pseudogemmobacter faecipullorum</name>
    <dbReference type="NCBI Taxonomy" id="2755041"/>
    <lineage>
        <taxon>Bacteria</taxon>
        <taxon>Pseudomonadati</taxon>
        <taxon>Pseudomonadota</taxon>
        <taxon>Alphaproteobacteria</taxon>
        <taxon>Rhodobacterales</taxon>
        <taxon>Paracoccaceae</taxon>
        <taxon>Pseudogemmobacter</taxon>
    </lineage>
</organism>
<evidence type="ECO:0000313" key="1">
    <source>
        <dbReference type="EMBL" id="MCB5411811.1"/>
    </source>
</evidence>
<proteinExistence type="predicted"/>
<accession>A0ABS8CR06</accession>
<name>A0ABS8CR06_9RHOB</name>
<gene>
    <name evidence="1" type="ORF">H0485_17595</name>
</gene>
<sequence length="56" mass="5801">MPVVIVTPAGLAAFASQPPSVGLNVEELQDWLASLRVSLPLPPAPVCAARISQKHG</sequence>
<comment type="caution">
    <text evidence="1">The sequence shown here is derived from an EMBL/GenBank/DDBJ whole genome shotgun (WGS) entry which is preliminary data.</text>
</comment>